<protein>
    <recommendedName>
        <fullName evidence="1">KIB1-4 beta-propeller domain-containing protein</fullName>
    </recommendedName>
</protein>
<accession>A0A5S9WX69</accession>
<gene>
    <name evidence="3" type="ORF">AN1_LOCUS7400</name>
    <name evidence="2" type="ORF">C24_LOCUS7276</name>
</gene>
<dbReference type="Pfam" id="PF03478">
    <property type="entry name" value="Beta-prop_KIB1-4"/>
    <property type="match status" value="1"/>
</dbReference>
<dbReference type="AlphaFoldDB" id="A0A5S9WX69"/>
<evidence type="ECO:0000313" key="3">
    <source>
        <dbReference type="EMBL" id="VYS51937.1"/>
    </source>
</evidence>
<dbReference type="EMBL" id="CACRSJ010000105">
    <property type="protein sequence ID" value="VYS51937.1"/>
    <property type="molecule type" value="Genomic_DNA"/>
</dbReference>
<evidence type="ECO:0000259" key="1">
    <source>
        <dbReference type="Pfam" id="PF03478"/>
    </source>
</evidence>
<evidence type="ECO:0000313" key="5">
    <source>
        <dbReference type="Proteomes" id="UP000434276"/>
    </source>
</evidence>
<name>A0A5S9WX69_ARATH</name>
<organism evidence="2 5">
    <name type="scientific">Arabidopsis thaliana</name>
    <name type="common">Mouse-ear cress</name>
    <dbReference type="NCBI Taxonomy" id="3702"/>
    <lineage>
        <taxon>Eukaryota</taxon>
        <taxon>Viridiplantae</taxon>
        <taxon>Streptophyta</taxon>
        <taxon>Embryophyta</taxon>
        <taxon>Tracheophyta</taxon>
        <taxon>Spermatophyta</taxon>
        <taxon>Magnoliopsida</taxon>
        <taxon>eudicotyledons</taxon>
        <taxon>Gunneridae</taxon>
        <taxon>Pentapetalae</taxon>
        <taxon>rosids</taxon>
        <taxon>malvids</taxon>
        <taxon>Brassicales</taxon>
        <taxon>Brassicaceae</taxon>
        <taxon>Camelineae</taxon>
        <taxon>Arabidopsis</taxon>
    </lineage>
</organism>
<dbReference type="OrthoDB" id="587715at2759"/>
<proteinExistence type="predicted"/>
<sequence>MESSVRGGKIRFEPSRYYNRQGKWGWFVLHPFDERTVDYLIAWTLHNSYLFTYKKGDDSWWNWNDKYGTSAPMFGDLAYKNSKLYQSNKDKIVSAVDL</sequence>
<evidence type="ECO:0000313" key="2">
    <source>
        <dbReference type="EMBL" id="CAA0356365.1"/>
    </source>
</evidence>
<evidence type="ECO:0000313" key="4">
    <source>
        <dbReference type="Proteomes" id="UP000426265"/>
    </source>
</evidence>
<accession>A0A654ERK9</accession>
<reference evidence="2 5" key="1">
    <citation type="submission" date="2019-12" db="EMBL/GenBank/DDBJ databases">
        <authorList>
            <person name="Jiao W.-B."/>
            <person name="Schneeberger K."/>
        </authorList>
    </citation>
    <scope>NUCLEOTIDE SEQUENCE [LARGE SCALE GENOMIC DNA]</scope>
    <source>
        <strain evidence="4">cv. An-1</strain>
        <strain evidence="5">cv. C24</strain>
    </source>
</reference>
<dbReference type="EMBL" id="CACSHJ010000088">
    <property type="protein sequence ID" value="CAA0356365.1"/>
    <property type="molecule type" value="Genomic_DNA"/>
</dbReference>
<dbReference type="InterPro" id="IPR005174">
    <property type="entry name" value="KIB1-4_b-propeller"/>
</dbReference>
<feature type="domain" description="KIB1-4 beta-propeller" evidence="1">
    <location>
        <begin position="28"/>
        <end position="98"/>
    </location>
</feature>
<dbReference type="Proteomes" id="UP000426265">
    <property type="component" value="Unassembled WGS sequence"/>
</dbReference>
<dbReference type="Proteomes" id="UP000434276">
    <property type="component" value="Unassembled WGS sequence"/>
</dbReference>